<dbReference type="Proteomes" id="UP000184339">
    <property type="component" value="Unassembled WGS sequence"/>
</dbReference>
<gene>
    <name evidence="3" type="ORF">SAMN05192549_102165</name>
</gene>
<proteinExistence type="predicted"/>
<feature type="chain" id="PRO_5013020298" description="DUF2799 domain-containing protein" evidence="2">
    <location>
        <begin position="21"/>
        <end position="458"/>
    </location>
</feature>
<sequence length="458" mass="52018">MNTTLRLIPLLLLLAGCSMSNEQLISACKTDDWVAIGQNDGTKGEPPSFGERKEFCDDHGIKAGAADASARYTAGWAQGNWDLWYRFGGVDGTEGKLARFDALAASEDLRKNKTPLNRPAYDAGWAAGNSLYWENTGKRDGTEGKPSSQKELSRSRAAAAQLHFDEAAYANGWRAGNRTFWTDAGSNDASNGLPDSEFRNRAAAARSAGVDIQEESYRAAWNAEIINYWRNLGTQDATSGKEFGMRSREAKQKGLKIHEQEYRQAWEARLSTYWRDTGAADGYGQPFRLDERMANAGRDGVFVIPATRDAYTNAWRQENARYCTLDNAFERGRANTGMAVEVCAPALQSQMKHAYVSGQDYEITAAKYRQAVDEANELADRVHDARNRLGRLEREIRANQEAKDRPANEETAKQDRRREQDRRDLIDYLQRMERRWDDARHWVERHEMQMQRLRREIY</sequence>
<name>A0A1M7KN07_9BURK</name>
<accession>A0A1M7KN07</accession>
<organism evidence="3 4">
    <name type="scientific">Duganella sacchari</name>
    <dbReference type="NCBI Taxonomy" id="551987"/>
    <lineage>
        <taxon>Bacteria</taxon>
        <taxon>Pseudomonadati</taxon>
        <taxon>Pseudomonadota</taxon>
        <taxon>Betaproteobacteria</taxon>
        <taxon>Burkholderiales</taxon>
        <taxon>Oxalobacteraceae</taxon>
        <taxon>Telluria group</taxon>
        <taxon>Duganella</taxon>
    </lineage>
</organism>
<evidence type="ECO:0000313" key="3">
    <source>
        <dbReference type="EMBL" id="SHM66358.1"/>
    </source>
</evidence>
<feature type="region of interest" description="Disordered" evidence="1">
    <location>
        <begin position="134"/>
        <end position="154"/>
    </location>
</feature>
<dbReference type="OrthoDB" id="8771323at2"/>
<reference evidence="4" key="1">
    <citation type="submission" date="2016-11" db="EMBL/GenBank/DDBJ databases">
        <authorList>
            <person name="Varghese N."/>
            <person name="Submissions S."/>
        </authorList>
    </citation>
    <scope>NUCLEOTIDE SEQUENCE [LARGE SCALE GENOMIC DNA]</scope>
    <source>
        <strain evidence="4">Sac-22</strain>
    </source>
</reference>
<keyword evidence="2" id="KW-0732">Signal</keyword>
<protein>
    <recommendedName>
        <fullName evidence="5">DUF2799 domain-containing protein</fullName>
    </recommendedName>
</protein>
<evidence type="ECO:0008006" key="5">
    <source>
        <dbReference type="Google" id="ProtNLM"/>
    </source>
</evidence>
<dbReference type="AlphaFoldDB" id="A0A1M7KN07"/>
<dbReference type="InterPro" id="IPR021242">
    <property type="entry name" value="DUF2799"/>
</dbReference>
<dbReference type="Pfam" id="PF10973">
    <property type="entry name" value="DUF2799"/>
    <property type="match status" value="1"/>
</dbReference>
<dbReference type="PROSITE" id="PS51257">
    <property type="entry name" value="PROKAR_LIPOPROTEIN"/>
    <property type="match status" value="1"/>
</dbReference>
<dbReference type="STRING" id="551987.SAMN05192549_102165"/>
<feature type="signal peptide" evidence="2">
    <location>
        <begin position="1"/>
        <end position="20"/>
    </location>
</feature>
<dbReference type="RefSeq" id="WP_072781850.1">
    <property type="nucleotide sequence ID" value="NZ_FRCX01000002.1"/>
</dbReference>
<keyword evidence="4" id="KW-1185">Reference proteome</keyword>
<evidence type="ECO:0000256" key="1">
    <source>
        <dbReference type="SAM" id="MobiDB-lite"/>
    </source>
</evidence>
<dbReference type="EMBL" id="FRCX01000002">
    <property type="protein sequence ID" value="SHM66358.1"/>
    <property type="molecule type" value="Genomic_DNA"/>
</dbReference>
<evidence type="ECO:0000256" key="2">
    <source>
        <dbReference type="SAM" id="SignalP"/>
    </source>
</evidence>
<evidence type="ECO:0000313" key="4">
    <source>
        <dbReference type="Proteomes" id="UP000184339"/>
    </source>
</evidence>
<feature type="region of interest" description="Disordered" evidence="1">
    <location>
        <begin position="393"/>
        <end position="421"/>
    </location>
</feature>